<feature type="transmembrane region" description="Helical" evidence="1">
    <location>
        <begin position="66"/>
        <end position="88"/>
    </location>
</feature>
<sequence length="170" mass="17294">MPPQPSPYATGPKRPGVATAAGVLGIVGGGLGFFVFLGTFAALAAIQDRVDAGYYGNLSVVMSILGNVQPFGVLATTVALLVAGITFLKKNGYTVLLVAACAQAILAVLGLVINFIDLNLSGAMRVDPSGTMGGFLVGITFRGVVGLALAGTIISLLSRPEAKQWGKRTS</sequence>
<feature type="transmembrane region" description="Helical" evidence="1">
    <location>
        <begin position="136"/>
        <end position="158"/>
    </location>
</feature>
<evidence type="ECO:0000256" key="1">
    <source>
        <dbReference type="SAM" id="Phobius"/>
    </source>
</evidence>
<keyword evidence="1" id="KW-1133">Transmembrane helix</keyword>
<proteinExistence type="predicted"/>
<dbReference type="AlphaFoldDB" id="A0AB37HVD8"/>
<feature type="transmembrane region" description="Helical" evidence="1">
    <location>
        <begin position="21"/>
        <end position="46"/>
    </location>
</feature>
<reference evidence="2" key="1">
    <citation type="submission" date="2021-03" db="EMBL/GenBank/DDBJ databases">
        <title>Human Oral Microbial Genomes.</title>
        <authorList>
            <person name="Johnston C.D."/>
            <person name="Chen T."/>
            <person name="Dewhirst F.E."/>
        </authorList>
    </citation>
    <scope>NUCLEOTIDE SEQUENCE</scope>
    <source>
        <strain evidence="2">F0714</strain>
    </source>
</reference>
<evidence type="ECO:0000313" key="2">
    <source>
        <dbReference type="EMBL" id="QUC11297.1"/>
    </source>
</evidence>
<keyword evidence="1" id="KW-0472">Membrane</keyword>
<keyword evidence="1" id="KW-0812">Transmembrane</keyword>
<accession>A0AB37HVD8</accession>
<dbReference type="Proteomes" id="UP000677180">
    <property type="component" value="Chromosome"/>
</dbReference>
<organism evidence="2 3">
    <name type="scientific">Arachnia propionica</name>
    <dbReference type="NCBI Taxonomy" id="1750"/>
    <lineage>
        <taxon>Bacteria</taxon>
        <taxon>Bacillati</taxon>
        <taxon>Actinomycetota</taxon>
        <taxon>Actinomycetes</taxon>
        <taxon>Propionibacteriales</taxon>
        <taxon>Propionibacteriaceae</taxon>
        <taxon>Arachnia</taxon>
    </lineage>
</organism>
<protein>
    <submittedName>
        <fullName evidence="2">Uncharacterized protein</fullName>
    </submittedName>
</protein>
<name>A0AB37HVD8_9ACTN</name>
<dbReference type="RefSeq" id="WP_014847934.1">
    <property type="nucleotide sequence ID" value="NZ_CAJZDL010000019.1"/>
</dbReference>
<dbReference type="EMBL" id="CP072385">
    <property type="protein sequence ID" value="QUC11297.1"/>
    <property type="molecule type" value="Genomic_DNA"/>
</dbReference>
<gene>
    <name evidence="2" type="ORF">J5A53_00895</name>
</gene>
<evidence type="ECO:0000313" key="3">
    <source>
        <dbReference type="Proteomes" id="UP000677180"/>
    </source>
</evidence>
<feature type="transmembrane region" description="Helical" evidence="1">
    <location>
        <begin position="95"/>
        <end position="116"/>
    </location>
</feature>